<feature type="transmembrane region" description="Helical" evidence="1">
    <location>
        <begin position="63"/>
        <end position="85"/>
    </location>
</feature>
<evidence type="ECO:0000313" key="3">
    <source>
        <dbReference type="Proteomes" id="UP000271256"/>
    </source>
</evidence>
<name>A0A494WVU7_9FIRM</name>
<dbReference type="RefSeq" id="WP_121451575.1">
    <property type="nucleotide sequence ID" value="NZ_RBWE01000001.1"/>
</dbReference>
<proteinExistence type="predicted"/>
<feature type="transmembrane region" description="Helical" evidence="1">
    <location>
        <begin position="37"/>
        <end position="56"/>
    </location>
</feature>
<dbReference type="AlphaFoldDB" id="A0A494WVU7"/>
<gene>
    <name evidence="2" type="ORF">D7024_09495</name>
</gene>
<dbReference type="OrthoDB" id="1807538at2"/>
<evidence type="ECO:0000256" key="1">
    <source>
        <dbReference type="SAM" id="Phobius"/>
    </source>
</evidence>
<evidence type="ECO:0000313" key="2">
    <source>
        <dbReference type="EMBL" id="RKO67161.1"/>
    </source>
</evidence>
<keyword evidence="1" id="KW-0812">Transmembrane</keyword>
<dbReference type="Proteomes" id="UP000271256">
    <property type="component" value="Unassembled WGS sequence"/>
</dbReference>
<sequence length="150" mass="17081">MYQFFQSLFQHLLNGIINAVHWFGQLFQNIWNAFKQFIAMIFQPLLLFFQGLWYLITKVFDIVVLAVQVIFGLFKVVWSIVAGIFHTFAGLMGFSGSTDYYYLPGAYQQGWDGVAGFFLKTGLNTIALVACVFVWILTAWAVIKIAGGER</sequence>
<keyword evidence="1" id="KW-1133">Transmembrane helix</keyword>
<protein>
    <submittedName>
        <fullName evidence="2">Uncharacterized protein</fullName>
    </submittedName>
</protein>
<organism evidence="2 3">
    <name type="scientific">Desulfofundulus salinus</name>
    <dbReference type="NCBI Taxonomy" id="2419843"/>
    <lineage>
        <taxon>Bacteria</taxon>
        <taxon>Bacillati</taxon>
        <taxon>Bacillota</taxon>
        <taxon>Clostridia</taxon>
        <taxon>Eubacteriales</taxon>
        <taxon>Peptococcaceae</taxon>
        <taxon>Desulfofundulus</taxon>
    </lineage>
</organism>
<keyword evidence="1" id="KW-0472">Membrane</keyword>
<dbReference type="EMBL" id="RBWE01000001">
    <property type="protein sequence ID" value="RKO67161.1"/>
    <property type="molecule type" value="Genomic_DNA"/>
</dbReference>
<keyword evidence="3" id="KW-1185">Reference proteome</keyword>
<comment type="caution">
    <text evidence="2">The sequence shown here is derived from an EMBL/GenBank/DDBJ whole genome shotgun (WGS) entry which is preliminary data.</text>
</comment>
<accession>A0A494WVU7</accession>
<reference evidence="2 3" key="1">
    <citation type="submission" date="2018-10" db="EMBL/GenBank/DDBJ databases">
        <authorList>
            <person name="Grouzdev D.S."/>
            <person name="Krutkina M.S."/>
            <person name="Tourova T.P."/>
            <person name="Nazina T.N."/>
        </authorList>
    </citation>
    <scope>NUCLEOTIDE SEQUENCE [LARGE SCALE GENOMIC DNA]</scope>
    <source>
        <strain evidence="2 3">435</strain>
    </source>
</reference>
<feature type="transmembrane region" description="Helical" evidence="1">
    <location>
        <begin position="126"/>
        <end position="147"/>
    </location>
</feature>